<evidence type="ECO:0000256" key="1">
    <source>
        <dbReference type="SAM" id="MobiDB-lite"/>
    </source>
</evidence>
<comment type="caution">
    <text evidence="2">The sequence shown here is derived from an EMBL/GenBank/DDBJ whole genome shotgun (WGS) entry which is preliminary data.</text>
</comment>
<evidence type="ECO:0000313" key="2">
    <source>
        <dbReference type="EMBL" id="KUG28503.1"/>
    </source>
</evidence>
<proteinExistence type="predicted"/>
<name>A0A0W8G5S0_9ZZZZ</name>
<feature type="region of interest" description="Disordered" evidence="1">
    <location>
        <begin position="33"/>
        <end position="69"/>
    </location>
</feature>
<reference evidence="2" key="1">
    <citation type="journal article" date="2015" name="Proc. Natl. Acad. Sci. U.S.A.">
        <title>Networks of energetic and metabolic interactions define dynamics in microbial communities.</title>
        <authorList>
            <person name="Embree M."/>
            <person name="Liu J.K."/>
            <person name="Al-Bassam M.M."/>
            <person name="Zengler K."/>
        </authorList>
    </citation>
    <scope>NUCLEOTIDE SEQUENCE</scope>
</reference>
<dbReference type="AlphaFoldDB" id="A0A0W8G5S0"/>
<sequence length="497" mass="52909">MRITLTVRVLGAICAALALSVLASSGTDLTATGNDASSHAGSRDVAARTQTAAPPSGPPEQEHAAPAGDAAATERLGLADLVYQGAFRLPAQFNWGALGLSYYPPGNGGRGTLLVTGFQSPYSPDHPGESCWNPGWECYAHYGQVAIPAPAVRADWQALPEAALLGAMRPFDQGLAATVHREYVFVSDIEYVPKTGTQTQDKIYGSLEAWYAEGVFGEASFPTIWMANLDGTGARGMFHVGPDAAPYHGRKMGSYLFTVPQWYAGRDLGGRRLVTGRSRGTPASMESVTTAGGSQGPTLFAFHALTGDAPSGNLDALPLLYSRVKFPGCAGPNVGDPATCDYPGFRMCDDWKGASFVDNGSRRAVMILGFKGLGNNCYDEPPVVCGDPCGDTHGYHCNPYERQVLFYDVHALGDVALGNREPWTVLPYAVWRPQEFYLSVAPCWNTGGMAFDQIHSRLFMVERGLGGDTNAAVVHVWRVPPTAGRTAIPATALLLGQ</sequence>
<accession>A0A0W8G5S0</accession>
<organism evidence="2">
    <name type="scientific">hydrocarbon metagenome</name>
    <dbReference type="NCBI Taxonomy" id="938273"/>
    <lineage>
        <taxon>unclassified sequences</taxon>
        <taxon>metagenomes</taxon>
        <taxon>ecological metagenomes</taxon>
    </lineage>
</organism>
<dbReference type="EMBL" id="LNQE01000214">
    <property type="protein sequence ID" value="KUG28503.1"/>
    <property type="molecule type" value="Genomic_DNA"/>
</dbReference>
<protein>
    <submittedName>
        <fullName evidence="2">Uncharacterized protein</fullName>
    </submittedName>
</protein>
<gene>
    <name evidence="2" type="ORF">ASZ90_001622</name>
</gene>